<dbReference type="Gene3D" id="3.40.190.10">
    <property type="entry name" value="Periplasmic binding protein-like II"/>
    <property type="match status" value="2"/>
</dbReference>
<sequence>MDKRKVILLLLSVAMIIFIVGCSGKSGQSNVSTSSPKADHEGSEEVQSTPDSNANNEPVKLTFYYSNVPLPSDGVQKDEVIKELENRLGVQIEFINQNEDRLKLMMASRELPDIMNVFEKDYKQMIEGDLILPLDDLVKNKGKDISKYPDALDYYREYVSAGKNKLFLLPMQVGATTKMVENQPFADYGAGYLIRWDYYKELNYPEIKNPDDLLNVLKAMQEKHPTTADGKKVYGVSSFVDKAGWGLWPFYIQMSLTQGYLEGAGNYVLDANNEIYNLLENEDGAFWDSMKYFFKANQMGLLDPESFIQKLDQYQNKQTNLQILSGIGAWWQAGANEALKDVENAGFITIPMENHYIYKTNVSSLGKAGRAFAISKNTKNPEKAMEVLNYLYSDEGMALLTRGIEGKHWDYVNKLPTFKDSVLKQREQNYQEYEKTTGIGKYNLIYGLSPYVVNSKDQTSFNLFTDLEIKNTKWKGFQLDFAKHYGGAYPADAIEKLAAQGKLKISLFDTSGGIAIGTAPDEITRIDDAIKDYMWKTMPKIVLAKSETEYEAEKKNALNELKKLGLDKSKAYWDKAWQDSIDRVKK</sequence>
<evidence type="ECO:0000256" key="1">
    <source>
        <dbReference type="ARBA" id="ARBA00022475"/>
    </source>
</evidence>
<dbReference type="SUPFAM" id="SSF53850">
    <property type="entry name" value="Periplasmic binding protein-like II"/>
    <property type="match status" value="1"/>
</dbReference>
<evidence type="ECO:0000313" key="8">
    <source>
        <dbReference type="Proteomes" id="UP001519287"/>
    </source>
</evidence>
<keyword evidence="8" id="KW-1185">Reference proteome</keyword>
<dbReference type="EMBL" id="JAGGLB010000021">
    <property type="protein sequence ID" value="MBP1993876.1"/>
    <property type="molecule type" value="Genomic_DNA"/>
</dbReference>
<protein>
    <recommendedName>
        <fullName evidence="9">Extracellular solute-binding protein</fullName>
    </recommendedName>
</protein>
<evidence type="ECO:0000313" key="7">
    <source>
        <dbReference type="EMBL" id="MBP1993876.1"/>
    </source>
</evidence>
<keyword evidence="3" id="KW-0472">Membrane</keyword>
<dbReference type="PANTHER" id="PTHR43649:SF33">
    <property type="entry name" value="POLYGALACTURONAN_RHAMNOGALACTURONAN-BINDING PROTEIN YTCQ"/>
    <property type="match status" value="1"/>
</dbReference>
<gene>
    <name evidence="7" type="ORF">J2Z66_005502</name>
</gene>
<evidence type="ECO:0000256" key="3">
    <source>
        <dbReference type="ARBA" id="ARBA00023136"/>
    </source>
</evidence>
<keyword evidence="5" id="KW-0449">Lipoprotein</keyword>
<keyword evidence="4" id="KW-0564">Palmitate</keyword>
<feature type="region of interest" description="Disordered" evidence="6">
    <location>
        <begin position="25"/>
        <end position="57"/>
    </location>
</feature>
<feature type="compositionally biased region" description="Polar residues" evidence="6">
    <location>
        <begin position="25"/>
        <end position="36"/>
    </location>
</feature>
<proteinExistence type="predicted"/>
<dbReference type="InterPro" id="IPR006059">
    <property type="entry name" value="SBP"/>
</dbReference>
<accession>A0ABS4J214</accession>
<keyword evidence="1" id="KW-1003">Cell membrane</keyword>
<organism evidence="7 8">
    <name type="scientific">Paenibacillus eucommiae</name>
    <dbReference type="NCBI Taxonomy" id="1355755"/>
    <lineage>
        <taxon>Bacteria</taxon>
        <taxon>Bacillati</taxon>
        <taxon>Bacillota</taxon>
        <taxon>Bacilli</taxon>
        <taxon>Bacillales</taxon>
        <taxon>Paenibacillaceae</taxon>
        <taxon>Paenibacillus</taxon>
    </lineage>
</organism>
<dbReference type="InterPro" id="IPR050490">
    <property type="entry name" value="Bact_solute-bd_prot1"/>
</dbReference>
<feature type="compositionally biased region" description="Polar residues" evidence="6">
    <location>
        <begin position="45"/>
        <end position="56"/>
    </location>
</feature>
<evidence type="ECO:0008006" key="9">
    <source>
        <dbReference type="Google" id="ProtNLM"/>
    </source>
</evidence>
<keyword evidence="2" id="KW-0732">Signal</keyword>
<name>A0ABS4J214_9BACL</name>
<evidence type="ECO:0000256" key="2">
    <source>
        <dbReference type="ARBA" id="ARBA00022729"/>
    </source>
</evidence>
<dbReference type="Pfam" id="PF01547">
    <property type="entry name" value="SBP_bac_1"/>
    <property type="match status" value="1"/>
</dbReference>
<comment type="caution">
    <text evidence="7">The sequence shown here is derived from an EMBL/GenBank/DDBJ whole genome shotgun (WGS) entry which is preliminary data.</text>
</comment>
<dbReference type="PROSITE" id="PS51257">
    <property type="entry name" value="PROKAR_LIPOPROTEIN"/>
    <property type="match status" value="1"/>
</dbReference>
<dbReference type="PANTHER" id="PTHR43649">
    <property type="entry name" value="ARABINOSE-BINDING PROTEIN-RELATED"/>
    <property type="match status" value="1"/>
</dbReference>
<dbReference type="RefSeq" id="WP_209975738.1">
    <property type="nucleotide sequence ID" value="NZ_JAGGLB010000021.1"/>
</dbReference>
<evidence type="ECO:0000256" key="5">
    <source>
        <dbReference type="ARBA" id="ARBA00023288"/>
    </source>
</evidence>
<dbReference type="Proteomes" id="UP001519287">
    <property type="component" value="Unassembled WGS sequence"/>
</dbReference>
<reference evidence="7 8" key="1">
    <citation type="submission" date="2021-03" db="EMBL/GenBank/DDBJ databases">
        <title>Genomic Encyclopedia of Type Strains, Phase IV (KMG-IV): sequencing the most valuable type-strain genomes for metagenomic binning, comparative biology and taxonomic classification.</title>
        <authorList>
            <person name="Goeker M."/>
        </authorList>
    </citation>
    <scope>NUCLEOTIDE SEQUENCE [LARGE SCALE GENOMIC DNA]</scope>
    <source>
        <strain evidence="7 8">DSM 26048</strain>
    </source>
</reference>
<evidence type="ECO:0000256" key="4">
    <source>
        <dbReference type="ARBA" id="ARBA00023139"/>
    </source>
</evidence>
<evidence type="ECO:0000256" key="6">
    <source>
        <dbReference type="SAM" id="MobiDB-lite"/>
    </source>
</evidence>